<feature type="transmembrane region" description="Helical" evidence="1">
    <location>
        <begin position="50"/>
        <end position="79"/>
    </location>
</feature>
<gene>
    <name evidence="2" type="ordered locus">Igag_1652</name>
</gene>
<name>E0SRR9_IGNAA</name>
<feature type="transmembrane region" description="Helical" evidence="1">
    <location>
        <begin position="21"/>
        <end position="44"/>
    </location>
</feature>
<accession>E0SRR9</accession>
<dbReference type="HOGENOM" id="CLU_2447630_0_0_2"/>
<proteinExistence type="predicted"/>
<keyword evidence="1" id="KW-0812">Transmembrane</keyword>
<sequence>MYISKTIFLSKSSPRHNVSKAFHIVVILIGFTSLFLGLYISLYSRSIDNLYLYIALLVLAIVFLVIGFHILFSFFIYIFRRPTAITAGF</sequence>
<evidence type="ECO:0000313" key="2">
    <source>
        <dbReference type="EMBL" id="ADM28450.1"/>
    </source>
</evidence>
<keyword evidence="3" id="KW-1185">Reference proteome</keyword>
<evidence type="ECO:0000256" key="1">
    <source>
        <dbReference type="SAM" id="Phobius"/>
    </source>
</evidence>
<keyword evidence="1" id="KW-0472">Membrane</keyword>
<dbReference type="BioCyc" id="IAGG583356:GHAH-1640-MONOMER"/>
<keyword evidence="1" id="KW-1133">Transmembrane helix</keyword>
<reference evidence="2 3" key="1">
    <citation type="journal article" date="2010" name="Stand. Genomic Sci.">
        <title>Complete genome sequence of Ignisphaera aggregans type strain (AQ1.S1).</title>
        <authorList>
            <person name="Goker M."/>
            <person name="Held B."/>
            <person name="Lapidus A."/>
            <person name="Nolan M."/>
            <person name="Spring S."/>
            <person name="Yasawong M."/>
            <person name="Lucas S."/>
            <person name="Glavina Del Rio T."/>
            <person name="Tice H."/>
            <person name="Cheng J.F."/>
            <person name="Goodwin L."/>
            <person name="Tapia R."/>
            <person name="Pitluck S."/>
            <person name="Liolios K."/>
            <person name="Ivanova N."/>
            <person name="Mavromatis K."/>
            <person name="Mikhailova N."/>
            <person name="Pati A."/>
            <person name="Chen A."/>
            <person name="Palaniappan K."/>
            <person name="Brambilla E."/>
            <person name="Land M."/>
            <person name="Hauser L."/>
            <person name="Chang Y.J."/>
            <person name="Jeffries C.D."/>
            <person name="Brettin T."/>
            <person name="Detter J.C."/>
            <person name="Han C."/>
            <person name="Rohde M."/>
            <person name="Sikorski J."/>
            <person name="Woyke T."/>
            <person name="Bristow J."/>
            <person name="Eisen J.A."/>
            <person name="Markowitz V."/>
            <person name="Hugenholtz P."/>
            <person name="Kyrpides N.C."/>
            <person name="Klenk H.P."/>
        </authorList>
    </citation>
    <scope>NUCLEOTIDE SEQUENCE [LARGE SCALE GENOMIC DNA]</scope>
    <source>
        <strain evidence="3">DSM 17230 / JCM 13409 / AQ1.S1</strain>
    </source>
</reference>
<evidence type="ECO:0000313" key="3">
    <source>
        <dbReference type="Proteomes" id="UP000001304"/>
    </source>
</evidence>
<dbReference type="AlphaFoldDB" id="E0SRR9"/>
<dbReference type="Proteomes" id="UP000001304">
    <property type="component" value="Chromosome"/>
</dbReference>
<dbReference type="KEGG" id="iag:Igag_1652"/>
<protein>
    <submittedName>
        <fullName evidence="2">Uncharacterized protein</fullName>
    </submittedName>
</protein>
<organism evidence="2 3">
    <name type="scientific">Ignisphaera aggregans (strain DSM 17230 / JCM 13409 / AQ1.S1)</name>
    <dbReference type="NCBI Taxonomy" id="583356"/>
    <lineage>
        <taxon>Archaea</taxon>
        <taxon>Thermoproteota</taxon>
        <taxon>Thermoprotei</taxon>
        <taxon>Desulfurococcales</taxon>
        <taxon>Desulfurococcaceae</taxon>
        <taxon>Ignisphaera</taxon>
    </lineage>
</organism>
<dbReference type="STRING" id="583356.Igag_1652"/>
<dbReference type="EMBL" id="CP002098">
    <property type="protein sequence ID" value="ADM28450.1"/>
    <property type="molecule type" value="Genomic_DNA"/>
</dbReference>